<dbReference type="SUPFAM" id="SSF63411">
    <property type="entry name" value="LuxS/MPP-like metallohydrolase"/>
    <property type="match status" value="2"/>
</dbReference>
<dbReference type="InterPro" id="IPR007863">
    <property type="entry name" value="Peptidase_M16_C"/>
</dbReference>
<feature type="chain" id="PRO_5017458379" evidence="1">
    <location>
        <begin position="19"/>
        <end position="687"/>
    </location>
</feature>
<dbReference type="InterPro" id="IPR011765">
    <property type="entry name" value="Pept_M16_N"/>
</dbReference>
<feature type="signal peptide" evidence="1">
    <location>
        <begin position="1"/>
        <end position="18"/>
    </location>
</feature>
<sequence>MKKSILSLFLLITCALTAQLDRSKEPKVGPIPEINLGVPQTFKLDNGLQVIVVENHKLPRVSYTLAIDNPPYVEGEIAGVSQLTGSLLGKGSTNIDKDTYNEEVDYMGASITFSSSGASASGLSKYADRILELLADAALNPNFTTEELEKERNILLDAIKSGEKSVATAARRVESALAYGVNHPYGEFVTQESVKRVSLEDVASNYRNYFVPKNAYLAIIGDVDFDKTKEKVIELFQLWRKASPPVITLAQPKNVQYTQINFVDMPNAVQSEIAVQNVVDLKMGDDDYFPSLLANNILGGGMRSYLNASLREDKGYTYGARSSIGADKYASRFRAGASVRNAVTDSAVTVFLDQLKRIRNEKVDPEEIEISKAEYVGEFVMALERPETIARYALNILTEDLPEDFYTTYLEKINAVTAEQIQEAAQKFIALNNFRIVVTGKGSEVAENLENIPFNGKNIPVKYFDKYTNATEKPDYSAKIPEGITANDVINKYLDALGGKEKLEGVQSYALMAEAEMQGTKLNLELKKTAKNQFMQDVKVMGNSMSRRVLDGDMGYMVMQGQRKDLREEELKKAKEESAPFPELNYLNNNVVLEGIETIEGKKAYKLKISDEKSIFYDMESGLKLQEVNTTEMQGQKMQQTLIYDDYKEVSGIKFPFKLTQSMGPQSMEFFVQEIKVNEGVSDADFE</sequence>
<dbReference type="PANTHER" id="PTHR11851">
    <property type="entry name" value="METALLOPROTEASE"/>
    <property type="match status" value="1"/>
</dbReference>
<feature type="domain" description="Peptidase M16 C-terminal" evidence="3">
    <location>
        <begin position="197"/>
        <end position="373"/>
    </location>
</feature>
<reference evidence="4 5" key="1">
    <citation type="submission" date="2018-10" db="EMBL/GenBank/DDBJ databases">
        <title>Ulvibacterium marinum gen. nov., sp. nov., a novel marine bacterium of the family Flavobacteriaceae, isolated from a culture of the green alga Ulva prolifera.</title>
        <authorList>
            <person name="Zhang Z."/>
        </authorList>
    </citation>
    <scope>NUCLEOTIDE SEQUENCE [LARGE SCALE GENOMIC DNA]</scope>
    <source>
        <strain evidence="4 5">CCMM003</strain>
    </source>
</reference>
<dbReference type="InterPro" id="IPR050361">
    <property type="entry name" value="MPP/UQCRC_Complex"/>
</dbReference>
<evidence type="ECO:0000259" key="2">
    <source>
        <dbReference type="Pfam" id="PF00675"/>
    </source>
</evidence>
<dbReference type="Proteomes" id="UP000276603">
    <property type="component" value="Unassembled WGS sequence"/>
</dbReference>
<accession>A0A3B0CDW5</accession>
<dbReference type="PANTHER" id="PTHR11851:SF224">
    <property type="entry name" value="PROCESSING PROTEASE"/>
    <property type="match status" value="1"/>
</dbReference>
<comment type="caution">
    <text evidence="4">The sequence shown here is derived from an EMBL/GenBank/DDBJ whole genome shotgun (WGS) entry which is preliminary data.</text>
</comment>
<feature type="domain" description="Peptidase M16 N-terminal" evidence="2">
    <location>
        <begin position="76"/>
        <end position="166"/>
    </location>
</feature>
<gene>
    <name evidence="4" type="ORF">D7Z94_04695</name>
</gene>
<dbReference type="GO" id="GO:0046872">
    <property type="term" value="F:metal ion binding"/>
    <property type="evidence" value="ECO:0007669"/>
    <property type="project" value="InterPro"/>
</dbReference>
<dbReference type="RefSeq" id="WP_120710348.1">
    <property type="nucleotide sequence ID" value="NZ_RBCJ01000001.1"/>
</dbReference>
<dbReference type="Pfam" id="PF05193">
    <property type="entry name" value="Peptidase_M16_C"/>
    <property type="match status" value="1"/>
</dbReference>
<evidence type="ECO:0000259" key="3">
    <source>
        <dbReference type="Pfam" id="PF05193"/>
    </source>
</evidence>
<name>A0A3B0CDW5_9FLAO</name>
<evidence type="ECO:0000256" key="1">
    <source>
        <dbReference type="SAM" id="SignalP"/>
    </source>
</evidence>
<dbReference type="OrthoDB" id="9811314at2"/>
<evidence type="ECO:0000313" key="4">
    <source>
        <dbReference type="EMBL" id="RKN83141.1"/>
    </source>
</evidence>
<dbReference type="EMBL" id="RBCJ01000001">
    <property type="protein sequence ID" value="RKN83141.1"/>
    <property type="molecule type" value="Genomic_DNA"/>
</dbReference>
<evidence type="ECO:0000313" key="5">
    <source>
        <dbReference type="Proteomes" id="UP000276603"/>
    </source>
</evidence>
<dbReference type="InterPro" id="IPR011249">
    <property type="entry name" value="Metalloenz_LuxS/M16"/>
</dbReference>
<protein>
    <submittedName>
        <fullName evidence="4">Insulinase family protein</fullName>
    </submittedName>
</protein>
<proteinExistence type="predicted"/>
<organism evidence="4 5">
    <name type="scientific">Ulvibacterium marinum</name>
    <dbReference type="NCBI Taxonomy" id="2419782"/>
    <lineage>
        <taxon>Bacteria</taxon>
        <taxon>Pseudomonadati</taxon>
        <taxon>Bacteroidota</taxon>
        <taxon>Flavobacteriia</taxon>
        <taxon>Flavobacteriales</taxon>
        <taxon>Flavobacteriaceae</taxon>
        <taxon>Ulvibacterium</taxon>
    </lineage>
</organism>
<dbReference type="Gene3D" id="3.30.830.10">
    <property type="entry name" value="Metalloenzyme, LuxS/M16 peptidase-like"/>
    <property type="match status" value="2"/>
</dbReference>
<dbReference type="Pfam" id="PF00675">
    <property type="entry name" value="Peptidase_M16"/>
    <property type="match status" value="1"/>
</dbReference>
<dbReference type="AlphaFoldDB" id="A0A3B0CDW5"/>
<keyword evidence="5" id="KW-1185">Reference proteome</keyword>
<keyword evidence="1" id="KW-0732">Signal</keyword>